<keyword evidence="7" id="KW-0472">Membrane</keyword>
<comment type="similarity">
    <text evidence="2">Belongs to the ABC transporter superfamily.</text>
</comment>
<accession>F0S3J9</accession>
<dbReference type="InterPro" id="IPR027417">
    <property type="entry name" value="P-loop_NTPase"/>
</dbReference>
<dbReference type="OrthoDB" id="9806285at2"/>
<dbReference type="KEGG" id="dte:Dester_0780"/>
<evidence type="ECO:0000313" key="9">
    <source>
        <dbReference type="EMBL" id="ADY73421.1"/>
    </source>
</evidence>
<evidence type="ECO:0000256" key="1">
    <source>
        <dbReference type="ARBA" id="ARBA00004417"/>
    </source>
</evidence>
<dbReference type="Pfam" id="PF08352">
    <property type="entry name" value="oligo_HPY"/>
    <property type="match status" value="1"/>
</dbReference>
<evidence type="ECO:0000256" key="5">
    <source>
        <dbReference type="ARBA" id="ARBA00022741"/>
    </source>
</evidence>
<dbReference type="GO" id="GO:0005524">
    <property type="term" value="F:ATP binding"/>
    <property type="evidence" value="ECO:0007669"/>
    <property type="project" value="UniProtKB-KW"/>
</dbReference>
<keyword evidence="5" id="KW-0547">Nucleotide-binding</keyword>
<dbReference type="FunFam" id="3.40.50.300:FF:000016">
    <property type="entry name" value="Oligopeptide ABC transporter ATP-binding component"/>
    <property type="match status" value="1"/>
</dbReference>
<evidence type="ECO:0000256" key="2">
    <source>
        <dbReference type="ARBA" id="ARBA00005417"/>
    </source>
</evidence>
<dbReference type="PROSITE" id="PS50893">
    <property type="entry name" value="ABC_TRANSPORTER_2"/>
    <property type="match status" value="1"/>
</dbReference>
<evidence type="ECO:0000259" key="8">
    <source>
        <dbReference type="PROSITE" id="PS50893"/>
    </source>
</evidence>
<dbReference type="STRING" id="868864.Dester_0780"/>
<keyword evidence="6" id="KW-0067">ATP-binding</keyword>
<evidence type="ECO:0000256" key="7">
    <source>
        <dbReference type="ARBA" id="ARBA00023136"/>
    </source>
</evidence>
<dbReference type="InterPro" id="IPR013563">
    <property type="entry name" value="Oligopep_ABC_C"/>
</dbReference>
<dbReference type="AlphaFoldDB" id="F0S3J9"/>
<dbReference type="PANTHER" id="PTHR43297:SF2">
    <property type="entry name" value="DIPEPTIDE TRANSPORT ATP-BINDING PROTEIN DPPD"/>
    <property type="match status" value="1"/>
</dbReference>
<dbReference type="PANTHER" id="PTHR43297">
    <property type="entry name" value="OLIGOPEPTIDE TRANSPORT ATP-BINDING PROTEIN APPD"/>
    <property type="match status" value="1"/>
</dbReference>
<dbReference type="CDD" id="cd03257">
    <property type="entry name" value="ABC_NikE_OppD_transporters"/>
    <property type="match status" value="1"/>
</dbReference>
<dbReference type="Gene3D" id="3.40.50.300">
    <property type="entry name" value="P-loop containing nucleotide triphosphate hydrolases"/>
    <property type="match status" value="1"/>
</dbReference>
<dbReference type="FunCoup" id="F0S3J9">
    <property type="interactions" value="168"/>
</dbReference>
<dbReference type="SMART" id="SM00382">
    <property type="entry name" value="AAA"/>
    <property type="match status" value="1"/>
</dbReference>
<dbReference type="HOGENOM" id="CLU_000604_1_23_0"/>
<dbReference type="Proteomes" id="UP000007102">
    <property type="component" value="Chromosome"/>
</dbReference>
<evidence type="ECO:0000256" key="4">
    <source>
        <dbReference type="ARBA" id="ARBA00022475"/>
    </source>
</evidence>
<reference evidence="9 10" key="1">
    <citation type="journal article" date="2011" name="Stand. Genomic Sci.">
        <title>Complete genome sequence of the thermophilic sulfur-reducer Desulfurobacterium thermolithotrophum type strain (BSA(T)) from a deep-sea hydrothermal vent.</title>
        <authorList>
            <person name="Goker M."/>
            <person name="Daligault H."/>
            <person name="Mwirichia R."/>
            <person name="Lapidus A."/>
            <person name="Lucas S."/>
            <person name="Deshpande S."/>
            <person name="Pagani I."/>
            <person name="Tapia R."/>
            <person name="Cheng J.F."/>
            <person name="Goodwin L."/>
            <person name="Pitluck S."/>
            <person name="Liolios K."/>
            <person name="Ivanova N."/>
            <person name="Mavromatis K."/>
            <person name="Mikhailova N."/>
            <person name="Pati A."/>
            <person name="Chen A."/>
            <person name="Palaniappan K."/>
            <person name="Han C."/>
            <person name="Land M."/>
            <person name="Hauser L."/>
            <person name="Pan C."/>
            <person name="Brambilla E.M."/>
            <person name="Rohde M."/>
            <person name="Spring S."/>
            <person name="Sikorski J."/>
            <person name="Wirth R."/>
            <person name="Detter J.C."/>
            <person name="Woyke T."/>
            <person name="Bristow J."/>
            <person name="Eisen J.A."/>
            <person name="Markowitz V."/>
            <person name="Hugenholtz P."/>
            <person name="Kyrpides N.C."/>
            <person name="Klenk H.P."/>
        </authorList>
    </citation>
    <scope>NUCLEOTIDE SEQUENCE [LARGE SCALE GENOMIC DNA]</scope>
    <source>
        <strain evidence="10">DSM 11699 / BSA</strain>
    </source>
</reference>
<feature type="domain" description="ABC transporter" evidence="8">
    <location>
        <begin position="3"/>
        <end position="248"/>
    </location>
</feature>
<comment type="subcellular location">
    <subcellularLocation>
        <location evidence="1">Cell inner membrane</location>
        <topology evidence="1">Peripheral membrane protein</topology>
    </subcellularLocation>
</comment>
<dbReference type="eggNOG" id="COG0444">
    <property type="taxonomic scope" value="Bacteria"/>
</dbReference>
<dbReference type="RefSeq" id="WP_013638376.1">
    <property type="nucleotide sequence ID" value="NC_015185.1"/>
</dbReference>
<keyword evidence="9" id="KW-0378">Hydrolase</keyword>
<dbReference type="GO" id="GO:0016887">
    <property type="term" value="F:ATP hydrolysis activity"/>
    <property type="evidence" value="ECO:0007669"/>
    <property type="project" value="InterPro"/>
</dbReference>
<dbReference type="EC" id="3.6.3.24" evidence="9"/>
<dbReference type="InterPro" id="IPR050388">
    <property type="entry name" value="ABC_Ni/Peptide_Import"/>
</dbReference>
<evidence type="ECO:0000256" key="6">
    <source>
        <dbReference type="ARBA" id="ARBA00022840"/>
    </source>
</evidence>
<dbReference type="GO" id="GO:0015833">
    <property type="term" value="P:peptide transport"/>
    <property type="evidence" value="ECO:0007669"/>
    <property type="project" value="InterPro"/>
</dbReference>
<gene>
    <name evidence="9" type="ordered locus">Dester_0780</name>
</gene>
<dbReference type="InterPro" id="IPR003593">
    <property type="entry name" value="AAA+_ATPase"/>
</dbReference>
<proteinExistence type="inferred from homology"/>
<evidence type="ECO:0000256" key="3">
    <source>
        <dbReference type="ARBA" id="ARBA00022448"/>
    </source>
</evidence>
<reference evidence="10" key="2">
    <citation type="submission" date="2011-02" db="EMBL/GenBank/DDBJ databases">
        <title>The complete genome of Desulfurobacterium thermolithotrophum DSM 11699.</title>
        <authorList>
            <consortium name="US DOE Joint Genome Institute (JGI-PGF)"/>
            <person name="Lucas S."/>
            <person name="Copeland A."/>
            <person name="Lapidus A."/>
            <person name="Bruce D."/>
            <person name="Goodwin L."/>
            <person name="Pitluck S."/>
            <person name="Kyrpides N."/>
            <person name="Mavromatis K."/>
            <person name="Pagani I."/>
            <person name="Ivanova N."/>
            <person name="Mikhailova N."/>
            <person name="Daligault H."/>
            <person name="Detter J.C."/>
            <person name="Tapia R."/>
            <person name="Han C."/>
            <person name="Land M."/>
            <person name="Hauser L."/>
            <person name="Markowitz V."/>
            <person name="Cheng J.-F."/>
            <person name="Hugenholtz P."/>
            <person name="Woyke T."/>
            <person name="Wu D."/>
            <person name="Spring S."/>
            <person name="Brambilla E."/>
            <person name="Klenk H.-P."/>
            <person name="Eisen J.A."/>
        </authorList>
    </citation>
    <scope>NUCLEOTIDE SEQUENCE [LARGE SCALE GENOMIC DNA]</scope>
    <source>
        <strain evidence="10">DSM 11699 / BSA</strain>
    </source>
</reference>
<keyword evidence="10" id="KW-1185">Reference proteome</keyword>
<dbReference type="InterPro" id="IPR003439">
    <property type="entry name" value="ABC_transporter-like_ATP-bd"/>
</dbReference>
<organism evidence="9 10">
    <name type="scientific">Desulfurobacterium thermolithotrophum (strain DSM 11699 / BSA)</name>
    <dbReference type="NCBI Taxonomy" id="868864"/>
    <lineage>
        <taxon>Bacteria</taxon>
        <taxon>Pseudomonadati</taxon>
        <taxon>Aquificota</taxon>
        <taxon>Aquificia</taxon>
        <taxon>Desulfurobacteriales</taxon>
        <taxon>Desulfurobacteriaceae</taxon>
        <taxon>Desulfurobacterium</taxon>
    </lineage>
</organism>
<dbReference type="NCBIfam" id="TIGR01727">
    <property type="entry name" value="oligo_HPY"/>
    <property type="match status" value="1"/>
</dbReference>
<dbReference type="Pfam" id="PF00005">
    <property type="entry name" value="ABC_tran"/>
    <property type="match status" value="1"/>
</dbReference>
<name>F0S3J9_DESTD</name>
<protein>
    <submittedName>
        <fullName evidence="9">Oligopeptide/dipeptide ABC transporter, ATPase subunit</fullName>
        <ecNumber evidence="9">3.6.3.24</ecNumber>
    </submittedName>
</protein>
<dbReference type="EMBL" id="CP002543">
    <property type="protein sequence ID" value="ADY73421.1"/>
    <property type="molecule type" value="Genomic_DNA"/>
</dbReference>
<keyword evidence="3" id="KW-0813">Transport</keyword>
<keyword evidence="4" id="KW-1003">Cell membrane</keyword>
<dbReference type="InParanoid" id="F0S3J9"/>
<dbReference type="SUPFAM" id="SSF52540">
    <property type="entry name" value="P-loop containing nucleoside triphosphate hydrolases"/>
    <property type="match status" value="1"/>
</dbReference>
<evidence type="ECO:0000313" key="10">
    <source>
        <dbReference type="Proteomes" id="UP000007102"/>
    </source>
</evidence>
<sequence>MSLIVENLSIRTNQFQIVKDAFFKVEKGERVAVVGESGSGKSITALSILKLLPENLKVSGKIEVDGTNVNSLKGEKLRKFRWNKVSMVFQDPSASLNPLMKIKDQMGEALLYHKKVEKKEVDKKVVELLRLVEIPEPEERINAYPHHLSGGLKQRVAIAMALACNPDYILADEPTTALDVTVQSKILELLEKLSIKKSTGILLITHDMGVVAEFSQKVFVMYAGYTVEAGKTEDIFKSPLHPYTKGLIECSPILNGGKKRKLFYIPGNVPEPSEKIIGCPFHPRCPEAKEICRRNIPPILEINDRKVRCFLYF</sequence>
<dbReference type="GO" id="GO:0005886">
    <property type="term" value="C:plasma membrane"/>
    <property type="evidence" value="ECO:0007669"/>
    <property type="project" value="UniProtKB-SubCell"/>
</dbReference>